<dbReference type="PANTHER" id="PTHR10218:SF302">
    <property type="entry name" value="GUANINE NUCLEOTIDE-BINDING PROTEIN ALPHA-5 SUBUNIT"/>
    <property type="match status" value="1"/>
</dbReference>
<evidence type="ECO:0000313" key="7">
    <source>
        <dbReference type="EMBL" id="NDV34081.1"/>
    </source>
</evidence>
<dbReference type="GO" id="GO:0005834">
    <property type="term" value="C:heterotrimeric G-protein complex"/>
    <property type="evidence" value="ECO:0007669"/>
    <property type="project" value="TreeGrafter"/>
</dbReference>
<dbReference type="GO" id="GO:0031683">
    <property type="term" value="F:G-protein beta/gamma-subunit complex binding"/>
    <property type="evidence" value="ECO:0007669"/>
    <property type="project" value="InterPro"/>
</dbReference>
<dbReference type="GO" id="GO:0005737">
    <property type="term" value="C:cytoplasm"/>
    <property type="evidence" value="ECO:0007669"/>
    <property type="project" value="TreeGrafter"/>
</dbReference>
<keyword evidence="3 5" id="KW-0342">GTP-binding</keyword>
<evidence type="ECO:0000256" key="4">
    <source>
        <dbReference type="ARBA" id="ARBA00023224"/>
    </source>
</evidence>
<dbReference type="FunFam" id="3.40.50.300:FF:000692">
    <property type="entry name" value="Guanine nucleotide-binding protein subunit alpha"/>
    <property type="match status" value="1"/>
</dbReference>
<dbReference type="PRINTS" id="PR00318">
    <property type="entry name" value="GPROTEINA"/>
</dbReference>
<reference evidence="7" key="1">
    <citation type="journal article" date="2020" name="J. Eukaryot. Microbiol.">
        <title>De novo Sequencing, Assembly and Annotation of the Transcriptome for the Free-Living Testate Amoeba Arcella intermedia.</title>
        <authorList>
            <person name="Ribeiro G.M."/>
            <person name="Porfirio-Sousa A.L."/>
            <person name="Maurer-Alcala X.X."/>
            <person name="Katz L.A."/>
            <person name="Lahr D.J.G."/>
        </authorList>
    </citation>
    <scope>NUCLEOTIDE SEQUENCE</scope>
</reference>
<dbReference type="EMBL" id="GIBP01005112">
    <property type="protein sequence ID" value="NDV34081.1"/>
    <property type="molecule type" value="Transcribed_RNA"/>
</dbReference>
<proteinExistence type="predicted"/>
<feature type="binding site" evidence="5">
    <location>
        <begin position="140"/>
        <end position="144"/>
    </location>
    <ligand>
        <name>GTP</name>
        <dbReference type="ChEBI" id="CHEBI:37565"/>
    </ligand>
</feature>
<feature type="binding site" evidence="5">
    <location>
        <begin position="115"/>
        <end position="121"/>
    </location>
    <ligand>
        <name>GTP</name>
        <dbReference type="ChEBI" id="CHEBI:37565"/>
    </ligand>
</feature>
<name>A0A6B2LAX3_9EUKA</name>
<dbReference type="InterPro" id="IPR011025">
    <property type="entry name" value="GproteinA_insert"/>
</dbReference>
<protein>
    <recommendedName>
        <fullName evidence="8">PH domain-containing protein</fullName>
    </recommendedName>
</protein>
<dbReference type="AlphaFoldDB" id="A0A6B2LAX3"/>
<dbReference type="Gene3D" id="3.40.50.300">
    <property type="entry name" value="P-loop containing nucleotide triphosphate hydrolases"/>
    <property type="match status" value="1"/>
</dbReference>
<dbReference type="SUPFAM" id="SSF47895">
    <property type="entry name" value="Transducin (alpha subunit), insertion domain"/>
    <property type="match status" value="1"/>
</dbReference>
<accession>A0A6B2LAX3</accession>
<keyword evidence="1 6" id="KW-0479">Metal-binding</keyword>
<feature type="binding site" evidence="5">
    <location>
        <begin position="209"/>
        <end position="212"/>
    </location>
    <ligand>
        <name>GTP</name>
        <dbReference type="ChEBI" id="CHEBI:37565"/>
    </ligand>
</feature>
<dbReference type="InterPro" id="IPR027417">
    <property type="entry name" value="P-loop_NTPase"/>
</dbReference>
<evidence type="ECO:0000256" key="5">
    <source>
        <dbReference type="PIRSR" id="PIRSR601019-1"/>
    </source>
</evidence>
<feature type="binding site" evidence="6">
    <location>
        <position position="121"/>
    </location>
    <ligand>
        <name>Mg(2+)</name>
        <dbReference type="ChEBI" id="CHEBI:18420"/>
    </ligand>
</feature>
<evidence type="ECO:0008006" key="8">
    <source>
        <dbReference type="Google" id="ProtNLM"/>
    </source>
</evidence>
<feature type="binding site" evidence="5">
    <location>
        <position position="264"/>
    </location>
    <ligand>
        <name>GTP</name>
        <dbReference type="ChEBI" id="CHEBI:37565"/>
    </ligand>
</feature>
<evidence type="ECO:0000256" key="6">
    <source>
        <dbReference type="PIRSR" id="PIRSR601019-2"/>
    </source>
</evidence>
<dbReference type="PANTHER" id="PTHR10218">
    <property type="entry name" value="GTP-BINDING PROTEIN ALPHA SUBUNIT"/>
    <property type="match status" value="1"/>
</dbReference>
<dbReference type="PROSITE" id="PS51882">
    <property type="entry name" value="G_ALPHA"/>
    <property type="match status" value="1"/>
</dbReference>
<dbReference type="GO" id="GO:0005525">
    <property type="term" value="F:GTP binding"/>
    <property type="evidence" value="ECO:0007669"/>
    <property type="project" value="UniProtKB-KW"/>
</dbReference>
<evidence type="ECO:0000256" key="2">
    <source>
        <dbReference type="ARBA" id="ARBA00022741"/>
    </source>
</evidence>
<dbReference type="InterPro" id="IPR001019">
    <property type="entry name" value="Gprotein_alpha_su"/>
</dbReference>
<evidence type="ECO:0000256" key="1">
    <source>
        <dbReference type="ARBA" id="ARBA00022723"/>
    </source>
</evidence>
<keyword evidence="2 5" id="KW-0547">Nucleotide-binding</keyword>
<dbReference type="GO" id="GO:0003924">
    <property type="term" value="F:GTPase activity"/>
    <property type="evidence" value="ECO:0007669"/>
    <property type="project" value="InterPro"/>
</dbReference>
<dbReference type="GO" id="GO:0007188">
    <property type="term" value="P:adenylate cyclase-modulating G protein-coupled receptor signaling pathway"/>
    <property type="evidence" value="ECO:0007669"/>
    <property type="project" value="TreeGrafter"/>
</dbReference>
<evidence type="ECO:0000256" key="3">
    <source>
        <dbReference type="ARBA" id="ARBA00023134"/>
    </source>
</evidence>
<dbReference type="GO" id="GO:0046872">
    <property type="term" value="F:metal ion binding"/>
    <property type="evidence" value="ECO:0007669"/>
    <property type="project" value="UniProtKB-KW"/>
</dbReference>
<keyword evidence="6" id="KW-0460">Magnesium</keyword>
<dbReference type="Pfam" id="PF00503">
    <property type="entry name" value="G-alpha"/>
    <property type="match status" value="1"/>
</dbReference>
<sequence length="292" mass="33597">MKAIKILYMGGFTTEEEMLWKDAIKNHIINGFRELLIYAESKKVDLGKLGGQVDLFKNKGSISNEDEEFLVAVWPLLQPVLKTSVLVTYENLDYFVERLHEILQTDYIPSGNDILRARQRTAGFSRVQIEVNERDFLFIDCGGQVAEREKWHIIAAESVSCLYLTALSNYDTPLHNDQSKTLLDESIEVWADVVNSNDFRHCGLILLLNKSDVFTEKLKTGSFREKFPKFKGDETLERCAKYITKLFESKLPKNRQIYPHIICAVDTEMMRKIFVDISAHICQSVLVKNGMM</sequence>
<organism evidence="7">
    <name type="scientific">Arcella intermedia</name>
    <dbReference type="NCBI Taxonomy" id="1963864"/>
    <lineage>
        <taxon>Eukaryota</taxon>
        <taxon>Amoebozoa</taxon>
        <taxon>Tubulinea</taxon>
        <taxon>Elardia</taxon>
        <taxon>Arcellinida</taxon>
        <taxon>Sphaerothecina</taxon>
        <taxon>Arcellidae</taxon>
        <taxon>Arcella</taxon>
    </lineage>
</organism>
<dbReference type="Gene3D" id="1.10.400.10">
    <property type="entry name" value="GI Alpha 1, domain 2-like"/>
    <property type="match status" value="1"/>
</dbReference>
<keyword evidence="4" id="KW-0807">Transducer</keyword>
<dbReference type="SMART" id="SM00275">
    <property type="entry name" value="G_alpha"/>
    <property type="match status" value="1"/>
</dbReference>
<dbReference type="GO" id="GO:0001664">
    <property type="term" value="F:G protein-coupled receptor binding"/>
    <property type="evidence" value="ECO:0007669"/>
    <property type="project" value="TreeGrafter"/>
</dbReference>
<dbReference type="SUPFAM" id="SSF52540">
    <property type="entry name" value="P-loop containing nucleoside triphosphate hydrolases"/>
    <property type="match status" value="1"/>
</dbReference>